<dbReference type="EMBL" id="CP101527">
    <property type="protein sequence ID" value="UZW75824.1"/>
    <property type="molecule type" value="Genomic_DNA"/>
</dbReference>
<gene>
    <name evidence="3" type="ORF">NNL22_04370</name>
</gene>
<accession>A0A9E8HU82</accession>
<dbReference type="RefSeq" id="WP_251811574.1">
    <property type="nucleotide sequence ID" value="NZ_CP101527.1"/>
</dbReference>
<proteinExistence type="inferred from homology"/>
<dbReference type="SUPFAM" id="SSF64307">
    <property type="entry name" value="SirA-like"/>
    <property type="match status" value="1"/>
</dbReference>
<reference evidence="3" key="1">
    <citation type="submission" date="2022-07" db="EMBL/GenBank/DDBJ databases">
        <title>Alkalimarinus sp. nov., isolated from gut of a Alitta virens.</title>
        <authorList>
            <person name="Yang A.I."/>
            <person name="Shin N.-R."/>
        </authorList>
    </citation>
    <scope>NUCLEOTIDE SEQUENCE</scope>
    <source>
        <strain evidence="3">FA028</strain>
    </source>
</reference>
<name>A0A9E8HU82_9ALTE</name>
<dbReference type="Proteomes" id="UP001164472">
    <property type="component" value="Chromosome"/>
</dbReference>
<protein>
    <submittedName>
        <fullName evidence="3">Sulfurtransferase TusA family protein</fullName>
    </submittedName>
</protein>
<dbReference type="Gene3D" id="3.30.110.40">
    <property type="entry name" value="TusA-like domain"/>
    <property type="match status" value="1"/>
</dbReference>
<feature type="domain" description="UPF0033" evidence="2">
    <location>
        <begin position="16"/>
        <end position="40"/>
    </location>
</feature>
<dbReference type="PROSITE" id="PS01148">
    <property type="entry name" value="UPF0033"/>
    <property type="match status" value="1"/>
</dbReference>
<evidence type="ECO:0000313" key="3">
    <source>
        <dbReference type="EMBL" id="UZW75824.1"/>
    </source>
</evidence>
<comment type="similarity">
    <text evidence="1">Belongs to the sulfur carrier protein TusA family.</text>
</comment>
<dbReference type="InterPro" id="IPR001455">
    <property type="entry name" value="TusA-like"/>
</dbReference>
<dbReference type="AlphaFoldDB" id="A0A9E8HU82"/>
<dbReference type="KEGG" id="asem:NNL22_04370"/>
<dbReference type="Pfam" id="PF01206">
    <property type="entry name" value="TusA"/>
    <property type="match status" value="1"/>
</dbReference>
<dbReference type="CDD" id="cd00291">
    <property type="entry name" value="SirA_YedF_YeeD"/>
    <property type="match status" value="1"/>
</dbReference>
<evidence type="ECO:0000256" key="1">
    <source>
        <dbReference type="ARBA" id="ARBA00008984"/>
    </source>
</evidence>
<dbReference type="PANTHER" id="PTHR33279:SF2">
    <property type="entry name" value="SULFUR CARRIER PROTEIN TUSA"/>
    <property type="match status" value="1"/>
</dbReference>
<keyword evidence="4" id="KW-1185">Reference proteome</keyword>
<evidence type="ECO:0000313" key="4">
    <source>
        <dbReference type="Proteomes" id="UP001164472"/>
    </source>
</evidence>
<organism evidence="3 4">
    <name type="scientific">Alkalimarinus sediminis</name>
    <dbReference type="NCBI Taxonomy" id="1632866"/>
    <lineage>
        <taxon>Bacteria</taxon>
        <taxon>Pseudomonadati</taxon>
        <taxon>Pseudomonadota</taxon>
        <taxon>Gammaproteobacteria</taxon>
        <taxon>Alteromonadales</taxon>
        <taxon>Alteromonadaceae</taxon>
        <taxon>Alkalimarinus</taxon>
    </lineage>
</organism>
<dbReference type="InterPro" id="IPR036868">
    <property type="entry name" value="TusA-like_sf"/>
</dbReference>
<evidence type="ECO:0000259" key="2">
    <source>
        <dbReference type="PROSITE" id="PS01148"/>
    </source>
</evidence>
<dbReference type="PANTHER" id="PTHR33279">
    <property type="entry name" value="SULFUR CARRIER PROTEIN YEDF-RELATED"/>
    <property type="match status" value="1"/>
</dbReference>
<sequence>MAVVKNADKKMADQVLDVTGLNCPMPLLKAKQALNKLSAGQTLLVKATDPGSVRDFKSFTELSTHQLLESYEENDCFCYLILKND</sequence>